<dbReference type="Pfam" id="PF09335">
    <property type="entry name" value="VTT_dom"/>
    <property type="match status" value="1"/>
</dbReference>
<feature type="region of interest" description="Disordered" evidence="7">
    <location>
        <begin position="1"/>
        <end position="26"/>
    </location>
</feature>
<organism evidence="9 10">
    <name type="scientific">Jiella pelagia</name>
    <dbReference type="NCBI Taxonomy" id="2986949"/>
    <lineage>
        <taxon>Bacteria</taxon>
        <taxon>Pseudomonadati</taxon>
        <taxon>Pseudomonadota</taxon>
        <taxon>Alphaproteobacteria</taxon>
        <taxon>Hyphomicrobiales</taxon>
        <taxon>Aurantimonadaceae</taxon>
        <taxon>Jiella</taxon>
    </lineage>
</organism>
<dbReference type="PANTHER" id="PTHR12677:SF59">
    <property type="entry name" value="GOLGI APPARATUS MEMBRANE PROTEIN TVP38-RELATED"/>
    <property type="match status" value="1"/>
</dbReference>
<keyword evidence="9" id="KW-0614">Plasmid</keyword>
<feature type="transmembrane region" description="Helical" evidence="6">
    <location>
        <begin position="30"/>
        <end position="52"/>
    </location>
</feature>
<reference evidence="9" key="1">
    <citation type="submission" date="2022-12" db="EMBL/GenBank/DDBJ databases">
        <title>Jiella pelagia sp. nov., isolated from phosphonate enriched culture of Northwest Pacific surface seawater.</title>
        <authorList>
            <person name="Shin D.Y."/>
            <person name="Hwang C.Y."/>
        </authorList>
    </citation>
    <scope>NUCLEOTIDE SEQUENCE</scope>
    <source>
        <strain evidence="9">HL-NP1</strain>
        <plasmid evidence="9">unnamed2</plasmid>
    </source>
</reference>
<comment type="similarity">
    <text evidence="6">Belongs to the TVP38/TMEM64 family.</text>
</comment>
<keyword evidence="3 6" id="KW-0812">Transmembrane</keyword>
<evidence type="ECO:0000256" key="6">
    <source>
        <dbReference type="RuleBase" id="RU366058"/>
    </source>
</evidence>
<dbReference type="PANTHER" id="PTHR12677">
    <property type="entry name" value="GOLGI APPARATUS MEMBRANE PROTEIN TVP38-RELATED"/>
    <property type="match status" value="1"/>
</dbReference>
<comment type="subcellular location">
    <subcellularLocation>
        <location evidence="1 6">Cell membrane</location>
        <topology evidence="1 6">Multi-pass membrane protein</topology>
    </subcellularLocation>
</comment>
<dbReference type="InterPro" id="IPR032816">
    <property type="entry name" value="VTT_dom"/>
</dbReference>
<evidence type="ECO:0000313" key="10">
    <source>
        <dbReference type="Proteomes" id="UP001164020"/>
    </source>
</evidence>
<proteinExistence type="inferred from homology"/>
<evidence type="ECO:0000313" key="9">
    <source>
        <dbReference type="EMBL" id="WAP71424.1"/>
    </source>
</evidence>
<feature type="transmembrane region" description="Helical" evidence="6">
    <location>
        <begin position="161"/>
        <end position="184"/>
    </location>
</feature>
<accession>A0ABY7C658</accession>
<protein>
    <recommendedName>
        <fullName evidence="6">TVP38/TMEM64 family membrane protein</fullName>
    </recommendedName>
</protein>
<keyword evidence="2 6" id="KW-1003">Cell membrane</keyword>
<geneLocation type="plasmid" evidence="9 10">
    <name>unnamed2</name>
</geneLocation>
<dbReference type="RefSeq" id="WP_268883942.1">
    <property type="nucleotide sequence ID" value="NZ_CP114030.1"/>
</dbReference>
<evidence type="ECO:0000256" key="3">
    <source>
        <dbReference type="ARBA" id="ARBA00022692"/>
    </source>
</evidence>
<feature type="domain" description="VTT" evidence="8">
    <location>
        <begin position="94"/>
        <end position="213"/>
    </location>
</feature>
<feature type="transmembrane region" description="Helical" evidence="6">
    <location>
        <begin position="190"/>
        <end position="211"/>
    </location>
</feature>
<keyword evidence="5 6" id="KW-0472">Membrane</keyword>
<feature type="transmembrane region" description="Helical" evidence="6">
    <location>
        <begin position="114"/>
        <end position="131"/>
    </location>
</feature>
<gene>
    <name evidence="9" type="ORF">OH818_28480</name>
</gene>
<evidence type="ECO:0000256" key="7">
    <source>
        <dbReference type="SAM" id="MobiDB-lite"/>
    </source>
</evidence>
<dbReference type="InterPro" id="IPR015414">
    <property type="entry name" value="TMEM64"/>
</dbReference>
<keyword evidence="10" id="KW-1185">Reference proteome</keyword>
<evidence type="ECO:0000256" key="5">
    <source>
        <dbReference type="ARBA" id="ARBA00023136"/>
    </source>
</evidence>
<dbReference type="Proteomes" id="UP001164020">
    <property type="component" value="Plasmid unnamed2"/>
</dbReference>
<evidence type="ECO:0000256" key="4">
    <source>
        <dbReference type="ARBA" id="ARBA00022989"/>
    </source>
</evidence>
<keyword evidence="4 6" id="KW-1133">Transmembrane helix</keyword>
<evidence type="ECO:0000259" key="8">
    <source>
        <dbReference type="Pfam" id="PF09335"/>
    </source>
</evidence>
<dbReference type="EMBL" id="CP114030">
    <property type="protein sequence ID" value="WAP71424.1"/>
    <property type="molecule type" value="Genomic_DNA"/>
</dbReference>
<evidence type="ECO:0000256" key="2">
    <source>
        <dbReference type="ARBA" id="ARBA00022475"/>
    </source>
</evidence>
<feature type="transmembrane region" description="Helical" evidence="6">
    <location>
        <begin position="73"/>
        <end position="94"/>
    </location>
</feature>
<name>A0ABY7C658_9HYPH</name>
<feature type="transmembrane region" description="Helical" evidence="6">
    <location>
        <begin position="223"/>
        <end position="243"/>
    </location>
</feature>
<evidence type="ECO:0000256" key="1">
    <source>
        <dbReference type="ARBA" id="ARBA00004651"/>
    </source>
</evidence>
<sequence>MQDRRHVGGIRSAEADIQPRNSGRPSGQSLTARIAIGIAVLLAMVGLYWGLSESGLMSAIESREDLRREIERLGVWGPLAIIGLMAAAIVMSPIPSGPIALVAGAAYGPLWGTAYVAIGAETGALIAFTIARHLGYEWLRRWPSAQALFDRLGQDRSQNRLMAIVFASRLVPFISFDAVSYVAGLTPLSFWRFAIATVTGIVPLSFAFAYFGEQAFSANSERLMLLLLLAGGITLLPMAVKLMRNHMRKGR</sequence>